<protein>
    <recommendedName>
        <fullName evidence="11">DNA polymerase III subunit gamma/tau</fullName>
        <ecNumber evidence="11">2.7.7.7</ecNumber>
    </recommendedName>
</protein>
<dbReference type="InterPro" id="IPR012763">
    <property type="entry name" value="DNA_pol_III_sug/sutau_N"/>
</dbReference>
<dbReference type="SUPFAM" id="SSF48019">
    <property type="entry name" value="post-AAA+ oligomerization domain-like"/>
    <property type="match status" value="1"/>
</dbReference>
<evidence type="ECO:0000256" key="10">
    <source>
        <dbReference type="ARBA" id="ARBA00049244"/>
    </source>
</evidence>
<dbReference type="InterPro" id="IPR003593">
    <property type="entry name" value="AAA+_ATPase"/>
</dbReference>
<keyword evidence="2 11" id="KW-0808">Transferase</keyword>
<dbReference type="PANTHER" id="PTHR11669">
    <property type="entry name" value="REPLICATION FACTOR C / DNA POLYMERASE III GAMMA-TAU SUBUNIT"/>
    <property type="match status" value="1"/>
</dbReference>
<keyword evidence="3 11" id="KW-0548">Nucleotidyltransferase</keyword>
<dbReference type="NCBIfam" id="NF005942">
    <property type="entry name" value="PRK07994.1"/>
    <property type="match status" value="1"/>
</dbReference>
<keyword evidence="5" id="KW-0479">Metal-binding</keyword>
<dbReference type="InterPro" id="IPR050238">
    <property type="entry name" value="DNA_Rep/Repair_Clamp_Loader"/>
</dbReference>
<keyword evidence="14" id="KW-1185">Reference proteome</keyword>
<dbReference type="InterPro" id="IPR022754">
    <property type="entry name" value="DNA_pol_III_gamma-3"/>
</dbReference>
<dbReference type="GO" id="GO:0003887">
    <property type="term" value="F:DNA-directed DNA polymerase activity"/>
    <property type="evidence" value="ECO:0007669"/>
    <property type="project" value="UniProtKB-EC"/>
</dbReference>
<evidence type="ECO:0000256" key="11">
    <source>
        <dbReference type="RuleBase" id="RU364063"/>
    </source>
</evidence>
<evidence type="ECO:0000256" key="9">
    <source>
        <dbReference type="ARBA" id="ARBA00022932"/>
    </source>
</evidence>
<dbReference type="SUPFAM" id="SSF52540">
    <property type="entry name" value="P-loop containing nucleoside triphosphate hydrolases"/>
    <property type="match status" value="1"/>
</dbReference>
<organism evidence="13 14">
    <name type="scientific">Legionella cardiaca</name>
    <dbReference type="NCBI Taxonomy" id="1071983"/>
    <lineage>
        <taxon>Bacteria</taxon>
        <taxon>Pseudomonadati</taxon>
        <taxon>Pseudomonadota</taxon>
        <taxon>Gammaproteobacteria</taxon>
        <taxon>Legionellales</taxon>
        <taxon>Legionellaceae</taxon>
        <taxon>Legionella</taxon>
    </lineage>
</organism>
<evidence type="ECO:0000259" key="12">
    <source>
        <dbReference type="SMART" id="SM00382"/>
    </source>
</evidence>
<keyword evidence="7" id="KW-0862">Zinc</keyword>
<dbReference type="Pfam" id="PF13177">
    <property type="entry name" value="DNA_pol3_delta2"/>
    <property type="match status" value="1"/>
</dbReference>
<dbReference type="Proteomes" id="UP001222087">
    <property type="component" value="Chromosome"/>
</dbReference>
<evidence type="ECO:0000313" key="13">
    <source>
        <dbReference type="EMBL" id="WED42515.1"/>
    </source>
</evidence>
<dbReference type="RefSeq" id="WP_275088337.1">
    <property type="nucleotide sequence ID" value="NZ_CP119078.1"/>
</dbReference>
<dbReference type="Gene3D" id="1.10.8.60">
    <property type="match status" value="1"/>
</dbReference>
<comment type="function">
    <text evidence="11">DNA polymerase III is a complex, multichain enzyme responsible for most of the replicative synthesis in bacteria. This DNA polymerase also exhibits 3' to 5' exonuclease activity.</text>
</comment>
<dbReference type="InterPro" id="IPR038249">
    <property type="entry name" value="PolIII_tau_V_sf"/>
</dbReference>
<dbReference type="NCBIfam" id="NF004046">
    <property type="entry name" value="PRK05563.1"/>
    <property type="match status" value="1"/>
</dbReference>
<evidence type="ECO:0000256" key="2">
    <source>
        <dbReference type="ARBA" id="ARBA00022679"/>
    </source>
</evidence>
<dbReference type="PANTHER" id="PTHR11669:SF0">
    <property type="entry name" value="PROTEIN STICHEL-LIKE 2"/>
    <property type="match status" value="1"/>
</dbReference>
<dbReference type="InterPro" id="IPR008921">
    <property type="entry name" value="DNA_pol3_clamp-load_cplx_C"/>
</dbReference>
<name>A0ABY8AP91_9GAMM</name>
<dbReference type="Gene3D" id="1.20.272.10">
    <property type="match status" value="1"/>
</dbReference>
<evidence type="ECO:0000313" key="14">
    <source>
        <dbReference type="Proteomes" id="UP001222087"/>
    </source>
</evidence>
<dbReference type="PRINTS" id="PR00300">
    <property type="entry name" value="CLPPROTEASEA"/>
</dbReference>
<dbReference type="Pfam" id="PF12169">
    <property type="entry name" value="DNA_pol3_gamma3"/>
    <property type="match status" value="1"/>
</dbReference>
<accession>A0ABY8AP91</accession>
<keyword evidence="6 11" id="KW-0547">Nucleotide-binding</keyword>
<evidence type="ECO:0000256" key="4">
    <source>
        <dbReference type="ARBA" id="ARBA00022705"/>
    </source>
</evidence>
<dbReference type="Gene3D" id="3.30.300.150">
    <property type="entry name" value="DNA polymerase III, tau subunit, domain V"/>
    <property type="match status" value="1"/>
</dbReference>
<comment type="subunit">
    <text evidence="11">DNA polymerase III contains a core (composed of alpha, epsilon and theta chains) that associates with a tau subunit. This core dimerizes to form the POLIII' complex. PolIII' associates with the gamma complex (composed of gamma, delta, delta', psi and chi chains) and with the beta chain to form the complete DNA polymerase III complex.</text>
</comment>
<keyword evidence="4 11" id="KW-0235">DNA replication</keyword>
<dbReference type="EMBL" id="CP119078">
    <property type="protein sequence ID" value="WED42515.1"/>
    <property type="molecule type" value="Genomic_DNA"/>
</dbReference>
<dbReference type="InterPro" id="IPR001270">
    <property type="entry name" value="ClpA/B"/>
</dbReference>
<dbReference type="CDD" id="cd00009">
    <property type="entry name" value="AAA"/>
    <property type="match status" value="1"/>
</dbReference>
<dbReference type="InterPro" id="IPR021029">
    <property type="entry name" value="DNA_pol_III_tau_dom-5"/>
</dbReference>
<comment type="similarity">
    <text evidence="1 11">Belongs to the DnaX/STICHEL family.</text>
</comment>
<feature type="domain" description="AAA+ ATPase" evidence="12">
    <location>
        <begin position="37"/>
        <end position="178"/>
    </location>
</feature>
<dbReference type="Gene3D" id="3.40.50.300">
    <property type="entry name" value="P-loop containing nucleotide triphosphate hydrolases"/>
    <property type="match status" value="1"/>
</dbReference>
<dbReference type="CDD" id="cd18137">
    <property type="entry name" value="HLD_clamp_pol_III_gamma_tau"/>
    <property type="match status" value="1"/>
</dbReference>
<dbReference type="InterPro" id="IPR027417">
    <property type="entry name" value="P-loop_NTPase"/>
</dbReference>
<keyword evidence="8 11" id="KW-0067">ATP-binding</keyword>
<sequence>MSYLALARKWRPRTFSQLVGQEHINKALVNSLNQQRLHHAYLFTGTRGVGKTSVARLLAKALNCEQGISAEPCLQCEACIAIEQGRFLDLIEIDGASRTRVEDTRELLDNVQYTPTNGRFKIYLIDEVHMLSQHSFNALLKTLEEPPAHVKFLLATTDPQKLPVTVLSRCLQFHLKHLADELIAQHLQYILREENLNFETEALEILAKAAKGSMRDALSLLDQAIACCGTQLTASEVKTILGYTRQDYAMQLLHALATLDPQQLIYISRQIAVEGGHFRYVLDELLHYLHHITICQNLSGDSSFIISEPKIQALAKQLSPEDLQLFYQIGIKGSEEMYLAPTLAIGFEMVLLRMLTFRPAPPTLPPKLAYEIIVNDATAASVASESLPSVAIDASPIIEESFPEVPEDTKTDPLSILQEESLTVIQEESVTVIQEKPITIIQEALVTSTQAEPTAMPMTTAENWGAILNQLQLTGLTLNAAENAEFVEKSGRDIVFRVAKGHQSLFTPMVISRIEQALATYYKETVKITLTSDDAVQSSPAQQKQIVQNQRQQEAELSLQQDVFFQQLKQEFSAEVVKNSIAPIKDEL</sequence>
<evidence type="ECO:0000256" key="1">
    <source>
        <dbReference type="ARBA" id="ARBA00006360"/>
    </source>
</evidence>
<dbReference type="Pfam" id="PF12170">
    <property type="entry name" value="DNA_pol3_tau_5"/>
    <property type="match status" value="1"/>
</dbReference>
<proteinExistence type="inferred from homology"/>
<dbReference type="NCBIfam" id="TIGR02397">
    <property type="entry name" value="dnaX_nterm"/>
    <property type="match status" value="1"/>
</dbReference>
<gene>
    <name evidence="11 13" type="primary">dnaX</name>
    <name evidence="13" type="ORF">PXX05_11420</name>
</gene>
<evidence type="ECO:0000256" key="7">
    <source>
        <dbReference type="ARBA" id="ARBA00022833"/>
    </source>
</evidence>
<keyword evidence="9 11" id="KW-0239">DNA-directed DNA polymerase</keyword>
<evidence type="ECO:0000256" key="6">
    <source>
        <dbReference type="ARBA" id="ARBA00022741"/>
    </source>
</evidence>
<evidence type="ECO:0000256" key="5">
    <source>
        <dbReference type="ARBA" id="ARBA00022723"/>
    </source>
</evidence>
<dbReference type="Pfam" id="PF22608">
    <property type="entry name" value="DNAX_ATPase_lid"/>
    <property type="match status" value="1"/>
</dbReference>
<dbReference type="EC" id="2.7.7.7" evidence="11"/>
<evidence type="ECO:0000256" key="3">
    <source>
        <dbReference type="ARBA" id="ARBA00022695"/>
    </source>
</evidence>
<comment type="catalytic activity">
    <reaction evidence="10 11">
        <text>DNA(n) + a 2'-deoxyribonucleoside 5'-triphosphate = DNA(n+1) + diphosphate</text>
        <dbReference type="Rhea" id="RHEA:22508"/>
        <dbReference type="Rhea" id="RHEA-COMP:17339"/>
        <dbReference type="Rhea" id="RHEA-COMP:17340"/>
        <dbReference type="ChEBI" id="CHEBI:33019"/>
        <dbReference type="ChEBI" id="CHEBI:61560"/>
        <dbReference type="ChEBI" id="CHEBI:173112"/>
        <dbReference type="EC" id="2.7.7.7"/>
    </reaction>
</comment>
<evidence type="ECO:0000256" key="8">
    <source>
        <dbReference type="ARBA" id="ARBA00022840"/>
    </source>
</evidence>
<reference evidence="13 14" key="1">
    <citation type="submission" date="2023-02" db="EMBL/GenBank/DDBJ databases">
        <title>Genome Sequence of L. cardiaca H63T.</title>
        <authorList>
            <person name="Lopez A.E."/>
            <person name="Cianciotto N.P."/>
        </authorList>
    </citation>
    <scope>NUCLEOTIDE SEQUENCE [LARGE SCALE GENOMIC DNA]</scope>
    <source>
        <strain evidence="13 14">H63</strain>
    </source>
</reference>
<dbReference type="InterPro" id="IPR045085">
    <property type="entry name" value="HLD_clamp_pol_III_gamma_tau"/>
</dbReference>
<dbReference type="SMART" id="SM00382">
    <property type="entry name" value="AAA"/>
    <property type="match status" value="1"/>
</dbReference>